<dbReference type="AlphaFoldDB" id="A0A806U8Y3"/>
<dbReference type="EMBL" id="CP010586">
    <property type="protein sequence ID" value="AKP78693.1"/>
    <property type="molecule type" value="Genomic_DNA"/>
</dbReference>
<evidence type="ECO:0000313" key="1">
    <source>
        <dbReference type="EMBL" id="AKP78693.1"/>
    </source>
</evidence>
<dbReference type="Proteomes" id="UP000036410">
    <property type="component" value="Chromosome"/>
</dbReference>
<protein>
    <submittedName>
        <fullName evidence="1">Uncharacterized protein</fullName>
    </submittedName>
</protein>
<organism evidence="1 2">
    <name type="scientific">Priestia megaterium Q3</name>
    <dbReference type="NCBI Taxonomy" id="1452722"/>
    <lineage>
        <taxon>Bacteria</taxon>
        <taxon>Bacillati</taxon>
        <taxon>Bacillota</taxon>
        <taxon>Bacilli</taxon>
        <taxon>Bacillales</taxon>
        <taxon>Bacillaceae</taxon>
        <taxon>Priestia</taxon>
    </lineage>
</organism>
<accession>A0A806U8Y3</accession>
<proteinExistence type="predicted"/>
<dbReference type="RefSeq" id="WP_049165937.1">
    <property type="nucleotide sequence ID" value="NZ_CP010586.1"/>
</dbReference>
<name>A0A806U8Y3_PRIMG</name>
<reference evidence="1 2" key="1">
    <citation type="submission" date="2015-01" db="EMBL/GenBank/DDBJ databases">
        <title>Genome sequence of bacillus megaterium Q3.</title>
        <authorList>
            <person name="Wang Y."/>
            <person name="Luo K."/>
            <person name="Bai L."/>
            <person name="Luo F."/>
        </authorList>
    </citation>
    <scope>NUCLEOTIDE SEQUENCE [LARGE SCALE GENOMIC DNA]</scope>
    <source>
        <strain evidence="1 2">Q3</strain>
    </source>
</reference>
<sequence length="208" mass="24712">MKPTNFFIKDIQEFQSTNKNLKSIFNTNKELPDQVFNQRCDYYLFEEFYWVMCDDFWPTVQYLIKIFSEKEVTVAVLDPHPTNYFYKEFGYFNYLKLPTSLSSEEYRNALEIGPEDYPADAPYYNSEKVVWFSSSKQWAIWGERSLDICVIGFNESVLLDHLMTSPSKWSYLNEDVEDLIGLNFRNMKLPQDFKDSLSKNYAHDRDSG</sequence>
<evidence type="ECO:0000313" key="2">
    <source>
        <dbReference type="Proteomes" id="UP000036410"/>
    </source>
</evidence>
<gene>
    <name evidence="1" type="ORF">AS52_03732</name>
</gene>